<protein>
    <submittedName>
        <fullName evidence="4">Somatomedin-B and thrombospondin type-1 domain-containing protein</fullName>
    </submittedName>
</protein>
<dbReference type="SUPFAM" id="SSF82895">
    <property type="entry name" value="TSP-1 type 1 repeat"/>
    <property type="match status" value="1"/>
</dbReference>
<dbReference type="InterPro" id="IPR039942">
    <property type="entry name" value="SBSPO"/>
</dbReference>
<comment type="caution">
    <text evidence="4">The sequence shown here is derived from an EMBL/GenBank/DDBJ whole genome shotgun (WGS) entry which is preliminary data.</text>
</comment>
<dbReference type="PROSITE" id="PS00524">
    <property type="entry name" value="SMB_1"/>
    <property type="match status" value="1"/>
</dbReference>
<feature type="chain" id="PRO_5006874036" evidence="2">
    <location>
        <begin position="19"/>
        <end position="397"/>
    </location>
</feature>
<dbReference type="PANTHER" id="PTHR20920">
    <property type="entry name" value="RPE-SPONDIN"/>
    <property type="match status" value="1"/>
</dbReference>
<proteinExistence type="predicted"/>
<dbReference type="Proteomes" id="UP000054783">
    <property type="component" value="Unassembled WGS sequence"/>
</dbReference>
<evidence type="ECO:0000256" key="2">
    <source>
        <dbReference type="SAM" id="SignalP"/>
    </source>
</evidence>
<name>A0A0V0ZRC6_9BILA</name>
<dbReference type="InterPro" id="IPR036024">
    <property type="entry name" value="Somatomedin_B-like_dom_sf"/>
</dbReference>
<dbReference type="InterPro" id="IPR000884">
    <property type="entry name" value="TSP1_rpt"/>
</dbReference>
<evidence type="ECO:0000313" key="5">
    <source>
        <dbReference type="Proteomes" id="UP000054783"/>
    </source>
</evidence>
<dbReference type="Pfam" id="PF25031">
    <property type="entry name" value="SBSPON_C"/>
    <property type="match status" value="1"/>
</dbReference>
<dbReference type="AlphaFoldDB" id="A0A0V0ZRC6"/>
<accession>A0A0V0ZRC6</accession>
<dbReference type="Pfam" id="PF01033">
    <property type="entry name" value="Somatomedin_B"/>
    <property type="match status" value="1"/>
</dbReference>
<feature type="signal peptide" evidence="2">
    <location>
        <begin position="1"/>
        <end position="18"/>
    </location>
</feature>
<keyword evidence="2" id="KW-0732">Signal</keyword>
<dbReference type="STRING" id="990121.A0A0V0ZRC6"/>
<dbReference type="InterPro" id="IPR056801">
    <property type="entry name" value="SBSPON_C"/>
</dbReference>
<organism evidence="4 5">
    <name type="scientific">Trichinella patagoniensis</name>
    <dbReference type="NCBI Taxonomy" id="990121"/>
    <lineage>
        <taxon>Eukaryota</taxon>
        <taxon>Metazoa</taxon>
        <taxon>Ecdysozoa</taxon>
        <taxon>Nematoda</taxon>
        <taxon>Enoplea</taxon>
        <taxon>Dorylaimia</taxon>
        <taxon>Trichinellida</taxon>
        <taxon>Trichinellidae</taxon>
        <taxon>Trichinella</taxon>
    </lineage>
</organism>
<dbReference type="EMBL" id="JYDQ01000099">
    <property type="protein sequence ID" value="KRY15232.1"/>
    <property type="molecule type" value="Genomic_DNA"/>
</dbReference>
<evidence type="ECO:0000259" key="3">
    <source>
        <dbReference type="PROSITE" id="PS50958"/>
    </source>
</evidence>
<dbReference type="PROSITE" id="PS50958">
    <property type="entry name" value="SMB_2"/>
    <property type="match status" value="1"/>
</dbReference>
<dbReference type="Gene3D" id="4.10.410.20">
    <property type="match status" value="1"/>
</dbReference>
<gene>
    <name evidence="4" type="primary">SBSPON</name>
    <name evidence="4" type="ORF">T12_12900</name>
</gene>
<dbReference type="PANTHER" id="PTHR20920:SF5">
    <property type="entry name" value="SMB DOMAIN-CONTAINING PROTEIN"/>
    <property type="match status" value="1"/>
</dbReference>
<dbReference type="InterPro" id="IPR001212">
    <property type="entry name" value="Somatomedin_B_dom"/>
</dbReference>
<dbReference type="InterPro" id="IPR036383">
    <property type="entry name" value="TSP1_rpt_sf"/>
</dbReference>
<keyword evidence="5" id="KW-1185">Reference proteome</keyword>
<evidence type="ECO:0000313" key="4">
    <source>
        <dbReference type="EMBL" id="KRY15232.1"/>
    </source>
</evidence>
<dbReference type="SUPFAM" id="SSF90188">
    <property type="entry name" value="Somatomedin B domain"/>
    <property type="match status" value="1"/>
</dbReference>
<dbReference type="PROSITE" id="PS50092">
    <property type="entry name" value="TSP1"/>
    <property type="match status" value="1"/>
</dbReference>
<feature type="domain" description="SMB" evidence="3">
    <location>
        <begin position="136"/>
        <end position="184"/>
    </location>
</feature>
<dbReference type="OrthoDB" id="98591at2759"/>
<evidence type="ECO:0000256" key="1">
    <source>
        <dbReference type="ARBA" id="ARBA00023157"/>
    </source>
</evidence>
<dbReference type="Gene3D" id="2.20.100.10">
    <property type="entry name" value="Thrombospondin type-1 (TSP1) repeat"/>
    <property type="match status" value="1"/>
</dbReference>
<keyword evidence="1" id="KW-1015">Disulfide bond</keyword>
<sequence length="397" mass="45264">MVASLGLLFCSMLAIVAQLEMMVGAGCAASRLCCPGRNITCVAVDNVLINVLPSNSQEARKAEYVLVPQEHGPGKNKWKLFRFKRDKLADNSIDPDLQITDTDTDLLPFQPSTFTLNSESESWNKNTIYQTEANVEDNNDEFSFSFEQLPRRNNLCYCDEACIRLNDCCTDYHSVCPVTDCQVSEWTSWSACRSSSEEVESKKEPFCGHGISSRHRRIVQLPKFGGLACPILEQQRSCFGVYEPHCQKLLSEVALLLPYKYNSARRLGEQKGKLYYDLPRMISKLKSIKSHCVIFETEWTNPNCVDPLQEPRRMVCVECDPRAQLNHKKGKCTGQGVLKQSTPWNLLHTKHCFGRWSKTQSTSNCRCDVDHPDLPRYIFLCILYLYMIYNRCSFVVA</sequence>
<reference evidence="4 5" key="1">
    <citation type="submission" date="2015-01" db="EMBL/GenBank/DDBJ databases">
        <title>Evolution of Trichinella species and genotypes.</title>
        <authorList>
            <person name="Korhonen P.K."/>
            <person name="Edoardo P."/>
            <person name="Giuseppe L.R."/>
            <person name="Gasser R.B."/>
        </authorList>
    </citation>
    <scope>NUCLEOTIDE SEQUENCE [LARGE SCALE GENOMIC DNA]</scope>
    <source>
        <strain evidence="4">ISS2496</strain>
    </source>
</reference>